<dbReference type="AlphaFoldDB" id="A0AAV8R6K5"/>
<dbReference type="EMBL" id="JAQQAF010000004">
    <property type="protein sequence ID" value="KAJ8492182.1"/>
    <property type="molecule type" value="Genomic_DNA"/>
</dbReference>
<proteinExistence type="predicted"/>
<dbReference type="Proteomes" id="UP001222027">
    <property type="component" value="Unassembled WGS sequence"/>
</dbReference>
<gene>
    <name evidence="1" type="ORF">OPV22_013903</name>
</gene>
<evidence type="ECO:0000313" key="1">
    <source>
        <dbReference type="EMBL" id="KAJ8492182.1"/>
    </source>
</evidence>
<evidence type="ECO:0000313" key="2">
    <source>
        <dbReference type="Proteomes" id="UP001222027"/>
    </source>
</evidence>
<accession>A0AAV8R6K5</accession>
<organism evidence="1 2">
    <name type="scientific">Ensete ventricosum</name>
    <name type="common">Abyssinian banana</name>
    <name type="synonym">Musa ensete</name>
    <dbReference type="NCBI Taxonomy" id="4639"/>
    <lineage>
        <taxon>Eukaryota</taxon>
        <taxon>Viridiplantae</taxon>
        <taxon>Streptophyta</taxon>
        <taxon>Embryophyta</taxon>
        <taxon>Tracheophyta</taxon>
        <taxon>Spermatophyta</taxon>
        <taxon>Magnoliopsida</taxon>
        <taxon>Liliopsida</taxon>
        <taxon>Zingiberales</taxon>
        <taxon>Musaceae</taxon>
        <taxon>Ensete</taxon>
    </lineage>
</organism>
<protein>
    <submittedName>
        <fullName evidence="1">Uncharacterized protein</fullName>
    </submittedName>
</protein>
<reference evidence="1 2" key="1">
    <citation type="submission" date="2022-12" db="EMBL/GenBank/DDBJ databases">
        <title>Chromosome-scale assembly of the Ensete ventricosum genome.</title>
        <authorList>
            <person name="Dussert Y."/>
            <person name="Stocks J."/>
            <person name="Wendawek A."/>
            <person name="Woldeyes F."/>
            <person name="Nichols R.A."/>
            <person name="Borrell J.S."/>
        </authorList>
    </citation>
    <scope>NUCLEOTIDE SEQUENCE [LARGE SCALE GENOMIC DNA]</scope>
    <source>
        <strain evidence="2">cv. Maze</strain>
        <tissue evidence="1">Seeds</tissue>
    </source>
</reference>
<keyword evidence="2" id="KW-1185">Reference proteome</keyword>
<name>A0AAV8R6K5_ENSVE</name>
<sequence length="69" mass="7932">MSMATYTAPNPVQEFVFPGTHAWHTCTHEPYIFPAHMCGGSQKKHRQYPNCSLHFFHRGMSVNLDLPNE</sequence>
<comment type="caution">
    <text evidence="1">The sequence shown here is derived from an EMBL/GenBank/DDBJ whole genome shotgun (WGS) entry which is preliminary data.</text>
</comment>